<protein>
    <submittedName>
        <fullName evidence="1">Uncharacterized protein</fullName>
    </submittedName>
</protein>
<proteinExistence type="predicted"/>
<reference evidence="1 2" key="1">
    <citation type="submission" date="2023-02" db="EMBL/GenBank/DDBJ databases">
        <title>LHISI_Scaffold_Assembly.</title>
        <authorList>
            <person name="Stuart O.P."/>
            <person name="Cleave R."/>
            <person name="Magrath M.J.L."/>
            <person name="Mikheyev A.S."/>
        </authorList>
    </citation>
    <scope>NUCLEOTIDE SEQUENCE [LARGE SCALE GENOMIC DNA]</scope>
    <source>
        <strain evidence="1">Daus_M_001</strain>
        <tissue evidence="1">Leg muscle</tissue>
    </source>
</reference>
<name>A0ABQ9IHB4_9NEOP</name>
<comment type="caution">
    <text evidence="1">The sequence shown here is derived from an EMBL/GenBank/DDBJ whole genome shotgun (WGS) entry which is preliminary data.</text>
</comment>
<dbReference type="Proteomes" id="UP001159363">
    <property type="component" value="Chromosome 1"/>
</dbReference>
<accession>A0ABQ9IHB4</accession>
<evidence type="ECO:0000313" key="2">
    <source>
        <dbReference type="Proteomes" id="UP001159363"/>
    </source>
</evidence>
<evidence type="ECO:0000313" key="1">
    <source>
        <dbReference type="EMBL" id="KAJ8895629.1"/>
    </source>
</evidence>
<dbReference type="EMBL" id="JARBHB010000001">
    <property type="protein sequence ID" value="KAJ8895629.1"/>
    <property type="molecule type" value="Genomic_DNA"/>
</dbReference>
<organism evidence="1 2">
    <name type="scientific">Dryococelus australis</name>
    <dbReference type="NCBI Taxonomy" id="614101"/>
    <lineage>
        <taxon>Eukaryota</taxon>
        <taxon>Metazoa</taxon>
        <taxon>Ecdysozoa</taxon>
        <taxon>Arthropoda</taxon>
        <taxon>Hexapoda</taxon>
        <taxon>Insecta</taxon>
        <taxon>Pterygota</taxon>
        <taxon>Neoptera</taxon>
        <taxon>Polyneoptera</taxon>
        <taxon>Phasmatodea</taxon>
        <taxon>Verophasmatodea</taxon>
        <taxon>Anareolatae</taxon>
        <taxon>Phasmatidae</taxon>
        <taxon>Eurycanthinae</taxon>
        <taxon>Dryococelus</taxon>
    </lineage>
</organism>
<gene>
    <name evidence="1" type="ORF">PR048_000965</name>
</gene>
<keyword evidence="2" id="KW-1185">Reference proteome</keyword>
<sequence length="217" mass="24620">MNGHFNMLLEYRNQSGLHKEFFICLFGTFYYRSLTVFYKSFFRHQFAENFANFNGGIERKSFSEPGVPVVLNSGSSGLHMRWLENTRVALRALAMMPGVQEYINQVNMEKRAPTCQRFKIVSEAIKDPLLEAKLAFFQTVAMELEGFLTKFQSDGPLVPRLYESLCAVCKPDILQVSSVVNKIDLSSNNLLPEKQIDIGFATQVALRSAKIAKEAEV</sequence>